<dbReference type="PROSITE" id="PS50005">
    <property type="entry name" value="TPR"/>
    <property type="match status" value="1"/>
</dbReference>
<feature type="domain" description="Calcineurin-binding protein cabin-1 MEF2-binding" evidence="15">
    <location>
        <begin position="2712"/>
        <end position="2736"/>
    </location>
</feature>
<feature type="compositionally biased region" description="Basic and acidic residues" evidence="14">
    <location>
        <begin position="1840"/>
        <end position="1852"/>
    </location>
</feature>
<feature type="region of interest" description="Disordered" evidence="14">
    <location>
        <begin position="2678"/>
        <end position="2767"/>
    </location>
</feature>
<dbReference type="InterPro" id="IPR003591">
    <property type="entry name" value="Leu-rich_rpt_typical-subtyp"/>
</dbReference>
<proteinExistence type="inferred from homology"/>
<evidence type="ECO:0000256" key="8">
    <source>
        <dbReference type="ARBA" id="ARBA00022853"/>
    </source>
</evidence>
<feature type="region of interest" description="Disordered" evidence="14">
    <location>
        <begin position="1410"/>
        <end position="1433"/>
    </location>
</feature>
<dbReference type="GO" id="GO:0005694">
    <property type="term" value="C:chromosome"/>
    <property type="evidence" value="ECO:0007669"/>
    <property type="project" value="UniProtKB-SubCell"/>
</dbReference>
<keyword evidence="6" id="KW-0677">Repeat</keyword>
<evidence type="ECO:0000313" key="16">
    <source>
        <dbReference type="EMBL" id="EEN51459.1"/>
    </source>
</evidence>
<feature type="compositionally biased region" description="Polar residues" evidence="14">
    <location>
        <begin position="2546"/>
        <end position="2560"/>
    </location>
</feature>
<feature type="compositionally biased region" description="Basic and acidic residues" evidence="14">
    <location>
        <begin position="2137"/>
        <end position="2165"/>
    </location>
</feature>
<feature type="region of interest" description="Disordered" evidence="14">
    <location>
        <begin position="1976"/>
        <end position="2259"/>
    </location>
</feature>
<feature type="compositionally biased region" description="Acidic residues" evidence="14">
    <location>
        <begin position="2745"/>
        <end position="2767"/>
    </location>
</feature>
<comment type="similarity">
    <text evidence="3">Belongs to the Tonsoku family.</text>
</comment>
<dbReference type="GO" id="GO:0006281">
    <property type="term" value="P:DNA repair"/>
    <property type="evidence" value="ECO:0007669"/>
    <property type="project" value="UniProtKB-KW"/>
</dbReference>
<keyword evidence="7" id="KW-0227">DNA damage</keyword>
<evidence type="ECO:0000256" key="9">
    <source>
        <dbReference type="ARBA" id="ARBA00023204"/>
    </source>
</evidence>
<reference evidence="16" key="1">
    <citation type="journal article" date="2008" name="Nature">
        <title>The amphioxus genome and the evolution of the chordate karyotype.</title>
        <authorList>
            <consortium name="US DOE Joint Genome Institute (JGI-PGF)"/>
            <person name="Putnam N.H."/>
            <person name="Butts T."/>
            <person name="Ferrier D.E.K."/>
            <person name="Furlong R.F."/>
            <person name="Hellsten U."/>
            <person name="Kawashima T."/>
            <person name="Robinson-Rechavi M."/>
            <person name="Shoguchi E."/>
            <person name="Terry A."/>
            <person name="Yu J.-K."/>
            <person name="Benito-Gutierrez E.L."/>
            <person name="Dubchak I."/>
            <person name="Garcia-Fernandez J."/>
            <person name="Gibson-Brown J.J."/>
            <person name="Grigoriev I.V."/>
            <person name="Horton A.C."/>
            <person name="de Jong P.J."/>
            <person name="Jurka J."/>
            <person name="Kapitonov V.V."/>
            <person name="Kohara Y."/>
            <person name="Kuroki Y."/>
            <person name="Lindquist E."/>
            <person name="Lucas S."/>
            <person name="Osoegawa K."/>
            <person name="Pennacchio L.A."/>
            <person name="Salamov A.A."/>
            <person name="Satou Y."/>
            <person name="Sauka-Spengler T."/>
            <person name="Schmutz J."/>
            <person name="Shin-I T."/>
            <person name="Toyoda A."/>
            <person name="Bronner-Fraser M."/>
            <person name="Fujiyama A."/>
            <person name="Holland L.Z."/>
            <person name="Holland P.W.H."/>
            <person name="Satoh N."/>
            <person name="Rokhsar D.S."/>
        </authorList>
    </citation>
    <scope>NUCLEOTIDE SEQUENCE [LARGE SCALE GENOMIC DNA]</scope>
    <source>
        <strain evidence="16">S238N-H82</strain>
        <tissue evidence="16">Testes</tissue>
    </source>
</reference>
<feature type="region of interest" description="Disordered" evidence="14">
    <location>
        <begin position="894"/>
        <end position="952"/>
    </location>
</feature>
<dbReference type="Gene3D" id="1.25.40.10">
    <property type="entry name" value="Tetratricopeptide repeat domain"/>
    <property type="match status" value="2"/>
</dbReference>
<dbReference type="InterPro" id="IPR011990">
    <property type="entry name" value="TPR-like_helical_dom_sf"/>
</dbReference>
<evidence type="ECO:0000259" key="15">
    <source>
        <dbReference type="Pfam" id="PF09047"/>
    </source>
</evidence>
<dbReference type="STRING" id="7739.C3Z7V4"/>
<evidence type="ECO:0000256" key="13">
    <source>
        <dbReference type="PROSITE-ProRule" id="PRU00339"/>
    </source>
</evidence>
<feature type="region of interest" description="Disordered" evidence="14">
    <location>
        <begin position="1460"/>
        <end position="1481"/>
    </location>
</feature>
<dbReference type="SMART" id="SM00369">
    <property type="entry name" value="LRR_TYP"/>
    <property type="match status" value="7"/>
</dbReference>
<dbReference type="InterPro" id="IPR015134">
    <property type="entry name" value="MEF2-bd"/>
</dbReference>
<keyword evidence="10" id="KW-0539">Nucleus</keyword>
<feature type="repeat" description="TPR" evidence="13">
    <location>
        <begin position="612"/>
        <end position="645"/>
    </location>
</feature>
<evidence type="ECO:0000256" key="12">
    <source>
        <dbReference type="ARBA" id="ARBA00033240"/>
    </source>
</evidence>
<evidence type="ECO:0000256" key="1">
    <source>
        <dbReference type="ARBA" id="ARBA00004123"/>
    </source>
</evidence>
<organism>
    <name type="scientific">Branchiostoma floridae</name>
    <name type="common">Florida lancelet</name>
    <name type="synonym">Amphioxus</name>
    <dbReference type="NCBI Taxonomy" id="7739"/>
    <lineage>
        <taxon>Eukaryota</taxon>
        <taxon>Metazoa</taxon>
        <taxon>Chordata</taxon>
        <taxon>Cephalochordata</taxon>
        <taxon>Leptocardii</taxon>
        <taxon>Amphioxiformes</taxon>
        <taxon>Branchiostomatidae</taxon>
        <taxon>Branchiostoma</taxon>
    </lineage>
</organism>
<feature type="region of interest" description="Disordered" evidence="14">
    <location>
        <begin position="965"/>
        <end position="991"/>
    </location>
</feature>
<keyword evidence="13" id="KW-0802">TPR repeat</keyword>
<dbReference type="InterPro" id="IPR019734">
    <property type="entry name" value="TPR_rpt"/>
</dbReference>
<feature type="compositionally biased region" description="Low complexity" evidence="14">
    <location>
        <begin position="462"/>
        <end position="476"/>
    </location>
</feature>
<sequence length="2767" mass="307491">MAKPQIKQGVRSADRLKSRMKMPPLVQPSRIKAPATTKTRKPVFLTERENGVVSTPEEDGSSEQNVVMIDVQSGGGGEKRQDKISPADILQKSGEKDYGKVYEVDLHAEEITRIHNLEKFTRLRILDLSCNQLTTIENLDQNKDLRELKLYGNKITEVKNLDRLQELACLQLQHNRIRRLGKGLSCLRKLKILRIDSNDISLLEGKELTANSQLTHLDVSCNKLQELAAVNCLPHLEELNASNNRLAAIRNMRCKKLQDLDLSTNFLTDLSGLRDLHSLTTLNLATNRLSSLTAIGKLRHLQELNVSNNLLKELGSVSEQFPALEVLNVSENAIVSWDQVCLLSKCQQLAELHISGNPFCKERFSYHQELQSQIPSLELLDGLTTKRQSGRVGSAPVMRPMSASTIVSARQVESQLRNVEQQLSTFQSDLGQRFSSLRATMDSLPVEPPPSARSVGDRSDSRPSSGASSRPVSRCSRSNQDGGIWLVFGSRSLLWKFSTPTNNTSTKKKALLLKQYKEKRSRNTMIRIAALNDSSSDESDSAPQVDTTKEAREAEAFALYNKALGIQRSGNHAAAAEVYQALLESSLVKEAEPLAADGEPEGLIHPGLLLKYSAHKNMAAMLAQDGSLEAAMESYLEAVNLDSSDVTVWYKMGMVALQIHNYSLAKYCFECGLTCNPKHWPCLDNVITLQYALNCYEHCLDAISQALEREPHYAKGLAFRNKIFSEYPPFRRDTQHLFRLCDPSIDTETVDEEEAKQFIKEALDMREKRRELRRRPEDPIVPFAKPLTSITWKALGESLVATYDYVKTAEKPVTIGCRVDVTPYLGSSASQATSAPEIRSPGSEIKVSAHVTVQTTASPVSTAVATSSSTQTVPILQPHVVISASGTQVVTMGQTQEVKPPAEDSSQSMDTDGSSQAKRGPKRKRLAPDSDLSAKRRSQRVRNTGKKKEETINFQELLQNYLPSSLQGSDDLMEEDASSQEASSQEETVVRTAPLERMDLLQKLSGNRSPTSYVLTEQVDVLEFLRKHDVNSGVLHLMNMYIVYMAQRFYSKWPQGQPDVFLQVFERVRNHIVLPSVFYRDYGNSWILKNGLAALVYAELKLDHWLGFKTKASVAPRNSPGKSPAAAPAHLGPDFPGKHYVADMFHLTAMTACRDILQDGWLEYAIRVYWVKARFLMLQGEMEQALDAFDICTNLLAMPKPGCEEADHAPVVVSLPNCRQDQSITRDTVQKQLESLQRCKSLEEVQRLYEAGNYQLVIEVLLPTLKQAPFKEGKVVEGVTERPSQLLLLQESLLRLSNYEQCLVCGEESVQEAVQQWQAEYSSSSKEQWGNMLTQLCTGLDRAMSKGKDVIKILPSHRLARLTQNLIKVIDMVMATAEGSEPTTSTVLPWILLYRLIKYQDQLQANTRSPQQTPVVCTTSPPHSQLMSNPHTVGPEERIKSLQDETGSVAMEVDIQTNVPLSAQEEGGKQDSAGEGTKQQSMLPSSLMLLNTSHEYLGRCWETMHTKVPLTWDDVEPMFEFFKPKVIPEFDSYKTSTVSAELEHLLRRIVALVPTDPNPANTTESVVAYIEGQADEPPAIPSDRPITLPVVKELYYLLADYYFKNKESSKAIKFYLQDICVCPDRLDSWAGMALARSSRIEQKLNSQELKNEGPIHKHSLAALRCFKRALELDNTNVSLWIEYGSLAYWLHSHASRQLKQRKEITLAPEIVQQMVSKKAEMLSRSEYCFTQANQIEGDGEEEEWLHHYMLGKVAEKRGNPPQVFLEHYRLAAVYLHEDEARYPRKIHYHNPPDLAMEALEVFFRIHASIIKYILKEPSNPDYDLLEKYIKEAAESPFALGKEKRERQRDRDSVGSAAESSSQDGQDSSSLSKVTMATCSTGPGSTPTSPTYTATPVDHDYLKHRDIRRFAKIGEANKVAQDSASPIQVLGTSVAASVVTTSTVFTLSSTTGVVSSATGDVPVADKVDGQEICSANSQESVVLSDSPVNLEESAKPASDGGNAVTDPAIQTAHIEGKTVTDTTMQTTPVCESATTRQAEEPEKQEEEKEQSSEELSGRKEKDSETGEEVLTQPSTPVGGVADSDVVVASEEETAAPKLDSEEKLASAPEEEAEKDVKKDEEEVKKDGAKLLPTTDTDTPEKKSGVNEAEINKDEDEKLMPKEKESTENQAEETPVPDTSEKAVDKSAPDTEANKKKDEEKEKTESQEEPMEVETAGKKAQETSETSSGVSQDKKEEKDKAESKEEGKKEDTKPAAAPVDREARRKNLIDLCVQGLHLCLHRFPQHYKSIYRLCHLYFHSPFHKNLPWGRDLILGPKQGHWKELPHMPAHSLFHERNKTNLFNGIWRIPVDEIDRPGSFASHMGRCVSLLLEVLRQLNDSNTLFQLATQLHRTPDQGKKYLRDVDRTMLAKQAYKYSLETLQDIVLEYCNATEEMENSQLLKLVLDCWKVFQHGQRTGSNMDVESNILADAYALYRIDDMEPEPSVLEQAISYCQNYQQRHRLPQTPTHEKRESSSTPTTPSSGVQMALTFSSPPAPVHMGGPRADTSPVSTSGQLQRNQAAPSHIQAAPTQVQPSPNPAGSASQPLPASSSSSRPNPPVTTAATTVTSSSKDLPWKLTVTAAEEKRENKDPATPTHTPVQSTPPKATASPQGVPTITVTPSGSSASLYRSGAYNKTAEVARSTTTTAQPNYPSTSFYAKPGTSGLTKHRPRSGSISEETKQRLKAAILTQQSAANVHHTPLPETDSQSDVEYIEIDSSQEESSQDSIA</sequence>
<dbReference type="Pfam" id="PF13855">
    <property type="entry name" value="LRR_8"/>
    <property type="match status" value="1"/>
</dbReference>
<evidence type="ECO:0000256" key="11">
    <source>
        <dbReference type="ARBA" id="ARBA00030801"/>
    </source>
</evidence>
<feature type="compositionally biased region" description="Low complexity" evidence="14">
    <location>
        <begin position="2577"/>
        <end position="2609"/>
    </location>
</feature>
<dbReference type="PROSITE" id="PS51450">
    <property type="entry name" value="LRR"/>
    <property type="match status" value="6"/>
</dbReference>
<keyword evidence="8" id="KW-0156">Chromatin regulator</keyword>
<evidence type="ECO:0000256" key="2">
    <source>
        <dbReference type="ARBA" id="ARBA00004286"/>
    </source>
</evidence>
<dbReference type="Gene3D" id="3.80.10.10">
    <property type="entry name" value="Ribonuclease Inhibitor"/>
    <property type="match status" value="2"/>
</dbReference>
<dbReference type="Pfam" id="PF09047">
    <property type="entry name" value="MEF2_binding"/>
    <property type="match status" value="1"/>
</dbReference>
<feature type="compositionally biased region" description="Basic and acidic residues" evidence="14">
    <location>
        <begin position="2113"/>
        <end position="2127"/>
    </location>
</feature>
<dbReference type="InterPro" id="IPR032675">
    <property type="entry name" value="LRR_dom_sf"/>
</dbReference>
<evidence type="ECO:0000256" key="7">
    <source>
        <dbReference type="ARBA" id="ARBA00022763"/>
    </source>
</evidence>
<dbReference type="InterPro" id="IPR033053">
    <property type="entry name" value="Hir3/CABIN1"/>
</dbReference>
<feature type="compositionally biased region" description="Polar residues" evidence="14">
    <location>
        <begin position="904"/>
        <end position="917"/>
    </location>
</feature>
<dbReference type="SUPFAM" id="SSF48452">
    <property type="entry name" value="TPR-like"/>
    <property type="match status" value="2"/>
</dbReference>
<protein>
    <recommendedName>
        <fullName evidence="12">NF-kappa-B inhibitor-like protein 2</fullName>
    </recommendedName>
    <alternativeName>
        <fullName evidence="11">Nuclear factor of kappa light polypeptide gene enhancer in B-cells inhibitor-like 2</fullName>
    </alternativeName>
</protein>
<dbReference type="SMART" id="SM00364">
    <property type="entry name" value="LRR_BAC"/>
    <property type="match status" value="5"/>
</dbReference>
<dbReference type="InParanoid" id="C3Z7V4"/>
<feature type="compositionally biased region" description="Basic and acidic residues" evidence="14">
    <location>
        <begin position="2230"/>
        <end position="2259"/>
    </location>
</feature>
<dbReference type="FunFam" id="1.25.40.10:FF:000076">
    <property type="entry name" value="calcineurin-binding protein cabin-1 isoform X1"/>
    <property type="match status" value="1"/>
</dbReference>
<dbReference type="GO" id="GO:0006325">
    <property type="term" value="P:chromatin organization"/>
    <property type="evidence" value="ECO:0007669"/>
    <property type="project" value="UniProtKB-KW"/>
</dbReference>
<feature type="compositionally biased region" description="Basic and acidic residues" evidence="14">
    <location>
        <begin position="2036"/>
        <end position="2063"/>
    </location>
</feature>
<evidence type="ECO:0000256" key="14">
    <source>
        <dbReference type="SAM" id="MobiDB-lite"/>
    </source>
</evidence>
<feature type="compositionally biased region" description="Polar residues" evidence="14">
    <location>
        <begin position="1976"/>
        <end position="1986"/>
    </location>
</feature>
<feature type="compositionally biased region" description="Low complexity" evidence="14">
    <location>
        <begin position="1854"/>
        <end position="1895"/>
    </location>
</feature>
<feature type="compositionally biased region" description="Low complexity" evidence="14">
    <location>
        <begin position="2076"/>
        <end position="2087"/>
    </location>
</feature>
<dbReference type="CDD" id="cd13839">
    <property type="entry name" value="MEF2_binding"/>
    <property type="match status" value="1"/>
</dbReference>
<dbReference type="EMBL" id="GG666591">
    <property type="protein sequence ID" value="EEN51459.1"/>
    <property type="molecule type" value="Genomic_DNA"/>
</dbReference>
<evidence type="ECO:0000256" key="5">
    <source>
        <dbReference type="ARBA" id="ARBA00022614"/>
    </source>
</evidence>
<keyword evidence="5" id="KW-0433">Leucine-rich repeat</keyword>
<evidence type="ECO:0000256" key="10">
    <source>
        <dbReference type="ARBA" id="ARBA00023242"/>
    </source>
</evidence>
<evidence type="ECO:0000256" key="3">
    <source>
        <dbReference type="ARBA" id="ARBA00010999"/>
    </source>
</evidence>
<dbReference type="eggNOG" id="KOG0531">
    <property type="taxonomic scope" value="Eukaryota"/>
</dbReference>
<feature type="region of interest" description="Disordered" evidence="14">
    <location>
        <begin position="440"/>
        <end position="478"/>
    </location>
</feature>
<feature type="compositionally biased region" description="Polar residues" evidence="14">
    <location>
        <begin position="2680"/>
        <end position="2695"/>
    </location>
</feature>
<feature type="region of interest" description="Disordered" evidence="14">
    <location>
        <begin position="2501"/>
        <end position="2666"/>
    </location>
</feature>
<gene>
    <name evidence="16" type="ORF">BRAFLDRAFT_119045</name>
</gene>
<dbReference type="SUPFAM" id="SSF52058">
    <property type="entry name" value="L domain-like"/>
    <property type="match status" value="1"/>
</dbReference>
<feature type="compositionally biased region" description="Polar residues" evidence="14">
    <location>
        <begin position="1410"/>
        <end position="1431"/>
    </location>
</feature>
<feature type="compositionally biased region" description="Basic and acidic residues" evidence="14">
    <location>
        <begin position="2177"/>
        <end position="2204"/>
    </location>
</feature>
<comment type="subcellular location">
    <subcellularLocation>
        <location evidence="2">Chromosome</location>
    </subcellularLocation>
    <subcellularLocation>
        <location evidence="1">Nucleus</location>
    </subcellularLocation>
</comment>
<name>C3Z7V4_BRAFL</name>
<accession>C3Z7V4</accession>
<dbReference type="SMART" id="SM00028">
    <property type="entry name" value="TPR"/>
    <property type="match status" value="5"/>
</dbReference>
<dbReference type="InterPro" id="IPR001611">
    <property type="entry name" value="Leu-rich_rpt"/>
</dbReference>
<dbReference type="SMART" id="SM00365">
    <property type="entry name" value="LRR_SD22"/>
    <property type="match status" value="7"/>
</dbReference>
<dbReference type="PANTHER" id="PTHR15502">
    <property type="entry name" value="CALCINEURIN-BINDING PROTEIN CABIN 1-RELATED"/>
    <property type="match status" value="1"/>
</dbReference>
<feature type="compositionally biased region" description="Polar residues" evidence="14">
    <location>
        <begin position="2633"/>
        <end position="2666"/>
    </location>
</feature>
<feature type="region of interest" description="Disordered" evidence="14">
    <location>
        <begin position="1839"/>
        <end position="1895"/>
    </location>
</feature>
<dbReference type="GO" id="GO:0005634">
    <property type="term" value="C:nucleus"/>
    <property type="evidence" value="ECO:0007669"/>
    <property type="project" value="UniProtKB-SubCell"/>
</dbReference>
<dbReference type="PANTHER" id="PTHR15502:SF7">
    <property type="entry name" value="CALCINEURIN-BINDING PROTEIN CABIN-1"/>
    <property type="match status" value="1"/>
</dbReference>
<keyword evidence="9" id="KW-0234">DNA repair</keyword>
<feature type="region of interest" description="Disordered" evidence="14">
    <location>
        <begin position="1"/>
        <end position="61"/>
    </location>
</feature>
<evidence type="ECO:0000256" key="4">
    <source>
        <dbReference type="ARBA" id="ARBA00022454"/>
    </source>
</evidence>
<evidence type="ECO:0000256" key="6">
    <source>
        <dbReference type="ARBA" id="ARBA00022737"/>
    </source>
</evidence>
<keyword evidence="4" id="KW-0158">Chromosome</keyword>
<feature type="compositionally biased region" description="Basic residues" evidence="14">
    <location>
        <begin position="935"/>
        <end position="945"/>
    </location>
</feature>